<dbReference type="EMBL" id="GADI01006466">
    <property type="protein sequence ID" value="JAA67342.1"/>
    <property type="molecule type" value="mRNA"/>
</dbReference>
<keyword evidence="1" id="KW-0732">Signal</keyword>
<reference evidence="2" key="1">
    <citation type="submission" date="2012-12" db="EMBL/GenBank/DDBJ databases">
        <title>Identification and characterization of a phenylalanine ammonia-lyase gene family in Isatis indigotica Fort.</title>
        <authorList>
            <person name="Liu Q."/>
            <person name="Chen J."/>
            <person name="Zhou X."/>
            <person name="Di P."/>
            <person name="Xiao Y."/>
            <person name="Xuan H."/>
            <person name="Zhang L."/>
            <person name="Chen W."/>
        </authorList>
    </citation>
    <scope>NUCLEOTIDE SEQUENCE</scope>
    <source>
        <tissue evidence="2">Salivary gland</tissue>
    </source>
</reference>
<dbReference type="AlphaFoldDB" id="A0A0K8R853"/>
<feature type="chain" id="PRO_5005516741" evidence="1">
    <location>
        <begin position="21"/>
        <end position="204"/>
    </location>
</feature>
<sequence>MHSAILIATFFIVGVVSTDATVIFDLTKCVTDFVMKKAREEHREIVSLNLSAAASFPMIIQEKKTPLRVFVRNISYGSKVHSSASEKRTNYSAYFMNQKYDRPENRTYRSHVRRSIAAIWSSHTVFQSEFPLEITTEPPKVYTGSQELVYKFDLNDTLKLERKGSTYLIRNKTFTGPPRKGMQVTLTVRDQTKDLSKLLAFTPM</sequence>
<organism evidence="2">
    <name type="scientific">Ixodes ricinus</name>
    <name type="common">Common tick</name>
    <name type="synonym">Acarus ricinus</name>
    <dbReference type="NCBI Taxonomy" id="34613"/>
    <lineage>
        <taxon>Eukaryota</taxon>
        <taxon>Metazoa</taxon>
        <taxon>Ecdysozoa</taxon>
        <taxon>Arthropoda</taxon>
        <taxon>Chelicerata</taxon>
        <taxon>Arachnida</taxon>
        <taxon>Acari</taxon>
        <taxon>Parasitiformes</taxon>
        <taxon>Ixodida</taxon>
        <taxon>Ixodoidea</taxon>
        <taxon>Ixodidae</taxon>
        <taxon>Ixodinae</taxon>
        <taxon>Ixodes</taxon>
    </lineage>
</organism>
<accession>A0A0K8R853</accession>
<evidence type="ECO:0000313" key="2">
    <source>
        <dbReference type="EMBL" id="JAA67342.1"/>
    </source>
</evidence>
<feature type="signal peptide" evidence="1">
    <location>
        <begin position="1"/>
        <end position="20"/>
    </location>
</feature>
<proteinExistence type="evidence at transcript level"/>
<evidence type="ECO:0000256" key="1">
    <source>
        <dbReference type="SAM" id="SignalP"/>
    </source>
</evidence>
<name>A0A0K8R853_IXORI</name>
<protein>
    <submittedName>
        <fullName evidence="2">Putative dap-36 protein member</fullName>
    </submittedName>
</protein>